<organism evidence="1">
    <name type="scientific">uncultured Caudovirales phage</name>
    <dbReference type="NCBI Taxonomy" id="2100421"/>
    <lineage>
        <taxon>Viruses</taxon>
        <taxon>Duplodnaviria</taxon>
        <taxon>Heunggongvirae</taxon>
        <taxon>Uroviricota</taxon>
        <taxon>Caudoviricetes</taxon>
        <taxon>Peduoviridae</taxon>
        <taxon>Maltschvirus</taxon>
        <taxon>Maltschvirus maltsch</taxon>
    </lineage>
</organism>
<name>A0A6J7WQZ1_9CAUD</name>
<accession>A0A6J7WQZ1</accession>
<evidence type="ECO:0000313" key="1">
    <source>
        <dbReference type="EMBL" id="CAB5220180.1"/>
    </source>
</evidence>
<reference evidence="1" key="1">
    <citation type="submission" date="2020-05" db="EMBL/GenBank/DDBJ databases">
        <authorList>
            <person name="Chiriac C."/>
            <person name="Salcher M."/>
            <person name="Ghai R."/>
            <person name="Kavagutti S V."/>
        </authorList>
    </citation>
    <scope>NUCLEOTIDE SEQUENCE</scope>
</reference>
<sequence>MRIEPSYQSLGYYEALAKRMRPESLAYAVKDVKQTLDVMRERDPRDPYIVKLMCEFDAFTVEMQKRKRLQR</sequence>
<gene>
    <name evidence="1" type="ORF">UFOVP231_84</name>
</gene>
<proteinExistence type="predicted"/>
<dbReference type="EMBL" id="LR798279">
    <property type="protein sequence ID" value="CAB5220180.1"/>
    <property type="molecule type" value="Genomic_DNA"/>
</dbReference>
<protein>
    <submittedName>
        <fullName evidence="1">Uncharacterized protein</fullName>
    </submittedName>
</protein>